<reference evidence="8 9" key="1">
    <citation type="journal article" date="2012" name="PLoS Pathog.">
        <title>Diverse lifestyles and strategies of plant pathogenesis encoded in the genomes of eighteen Dothideomycetes fungi.</title>
        <authorList>
            <person name="Ohm R.A."/>
            <person name="Feau N."/>
            <person name="Henrissat B."/>
            <person name="Schoch C.L."/>
            <person name="Horwitz B.A."/>
            <person name="Barry K.W."/>
            <person name="Condon B.J."/>
            <person name="Copeland A.C."/>
            <person name="Dhillon B."/>
            <person name="Glaser F."/>
            <person name="Hesse C.N."/>
            <person name="Kosti I."/>
            <person name="LaButti K."/>
            <person name="Lindquist E.A."/>
            <person name="Lucas S."/>
            <person name="Salamov A.A."/>
            <person name="Bradshaw R.E."/>
            <person name="Ciuffetti L."/>
            <person name="Hamelin R.C."/>
            <person name="Kema G.H.J."/>
            <person name="Lawrence C."/>
            <person name="Scott J.A."/>
            <person name="Spatafora J.W."/>
            <person name="Turgeon B.G."/>
            <person name="de Wit P.J.G.M."/>
            <person name="Zhong S."/>
            <person name="Goodwin S.B."/>
            <person name="Grigoriev I.V."/>
        </authorList>
    </citation>
    <scope>NUCLEOTIDE SEQUENCE [LARGE SCALE GENOMIC DNA]</scope>
    <source>
        <strain evidence="8 9">SO2202</strain>
    </source>
</reference>
<dbReference type="OrthoDB" id="444255at2759"/>
<dbReference type="PANTHER" id="PTHR15407:SF32">
    <property type="entry name" value="PROTEIN (MNN4), PUTATIVE (AFU_ORTHOLOGUE AFUA_1G03790)-RELATED"/>
    <property type="match status" value="1"/>
</dbReference>
<evidence type="ECO:0000256" key="3">
    <source>
        <dbReference type="ARBA" id="ARBA00022989"/>
    </source>
</evidence>
<evidence type="ECO:0000256" key="1">
    <source>
        <dbReference type="ARBA" id="ARBA00004167"/>
    </source>
</evidence>
<dbReference type="EMBL" id="KB456262">
    <property type="protein sequence ID" value="EMF14617.1"/>
    <property type="molecule type" value="Genomic_DNA"/>
</dbReference>
<dbReference type="GO" id="GO:0009100">
    <property type="term" value="P:glycoprotein metabolic process"/>
    <property type="evidence" value="ECO:0007669"/>
    <property type="project" value="UniProtKB-ARBA"/>
</dbReference>
<feature type="domain" description="LicD/FKTN/FKRP nucleotidyltransferase" evidence="7">
    <location>
        <begin position="221"/>
        <end position="263"/>
    </location>
</feature>
<keyword evidence="9" id="KW-1185">Reference proteome</keyword>
<dbReference type="InterPro" id="IPR009644">
    <property type="entry name" value="FKTN/MNN4/W02B3.4-1"/>
</dbReference>
<dbReference type="eggNOG" id="ENOG502QREF">
    <property type="taxonomic scope" value="Eukaryota"/>
</dbReference>
<dbReference type="RefSeq" id="XP_016762738.1">
    <property type="nucleotide sequence ID" value="XM_016909625.1"/>
</dbReference>
<dbReference type="HOGENOM" id="CLU_052528_2_0_1"/>
<dbReference type="GO" id="GO:0016020">
    <property type="term" value="C:membrane"/>
    <property type="evidence" value="ECO:0007669"/>
    <property type="project" value="UniProtKB-SubCell"/>
</dbReference>
<evidence type="ECO:0000256" key="6">
    <source>
        <dbReference type="SAM" id="SignalP"/>
    </source>
</evidence>
<feature type="domain" description="LicD/FKTN/FKRP nucleotidyltransferase" evidence="7">
    <location>
        <begin position="96"/>
        <end position="201"/>
    </location>
</feature>
<evidence type="ECO:0000313" key="8">
    <source>
        <dbReference type="EMBL" id="EMF14617.1"/>
    </source>
</evidence>
<evidence type="ECO:0000256" key="4">
    <source>
        <dbReference type="ARBA" id="ARBA00023136"/>
    </source>
</evidence>
<gene>
    <name evidence="8" type="ORF">SEPMUDRAFT_63162</name>
</gene>
<accession>M3B499</accession>
<dbReference type="AlphaFoldDB" id="M3B499"/>
<evidence type="ECO:0000313" key="9">
    <source>
        <dbReference type="Proteomes" id="UP000016931"/>
    </source>
</evidence>
<evidence type="ECO:0000256" key="5">
    <source>
        <dbReference type="SAM" id="MobiDB-lite"/>
    </source>
</evidence>
<keyword evidence="6" id="KW-0732">Signal</keyword>
<evidence type="ECO:0000259" key="7">
    <source>
        <dbReference type="Pfam" id="PF04991"/>
    </source>
</evidence>
<dbReference type="PANTHER" id="PTHR15407">
    <property type="entry name" value="FUKUTIN-RELATED"/>
    <property type="match status" value="1"/>
</dbReference>
<dbReference type="Pfam" id="PF04991">
    <property type="entry name" value="LicD"/>
    <property type="match status" value="2"/>
</dbReference>
<feature type="chain" id="PRO_5004031792" description="LicD/FKTN/FKRP nucleotidyltransferase domain-containing protein" evidence="6">
    <location>
        <begin position="21"/>
        <end position="302"/>
    </location>
</feature>
<dbReference type="InterPro" id="IPR007074">
    <property type="entry name" value="LicD/FKTN/FKRP_NTP_transf"/>
</dbReference>
<comment type="subcellular location">
    <subcellularLocation>
        <location evidence="1">Membrane</location>
        <topology evidence="1">Single-pass membrane protein</topology>
    </subcellularLocation>
</comment>
<dbReference type="Proteomes" id="UP000016931">
    <property type="component" value="Unassembled WGS sequence"/>
</dbReference>
<keyword evidence="4" id="KW-0472">Membrane</keyword>
<keyword evidence="3" id="KW-1133">Transmembrane helix</keyword>
<dbReference type="GeneID" id="27906762"/>
<dbReference type="OMA" id="FQGHHFN"/>
<protein>
    <recommendedName>
        <fullName evidence="7">LicD/FKTN/FKRP nucleotidyltransferase domain-containing protein</fullName>
    </recommendedName>
</protein>
<evidence type="ECO:0000256" key="2">
    <source>
        <dbReference type="ARBA" id="ARBA00022692"/>
    </source>
</evidence>
<sequence>MHLPFQLILCSLLSLQISTASPFIAKRDADFASVRTRLDRPRVKQDSKHPNKYFHESSFHMHYDGRFADQQLKYDAKHLHLTALIQAYLSTMSDIGIETWLMHGTLLGWYWNRLVLPWDSDIDVMVSENSMRFLAAYHNMTMYRWKGTAYQEIHHYLLEINPHCKESGYDKENKIDARWIDTNTGIFIDITTLRRNRTAATASDSDNDSNNDSESDDSKDMMMVKDGHSYTFDDIFPLRDTVFENTSALVPYAYADILAKEYGNQALSDVYYEKHYFDVKQSAWVPQKLAILSNGGDSNTST</sequence>
<dbReference type="STRING" id="692275.M3B499"/>
<proteinExistence type="predicted"/>
<feature type="signal peptide" evidence="6">
    <location>
        <begin position="1"/>
        <end position="20"/>
    </location>
</feature>
<organism evidence="8 9">
    <name type="scientific">Sphaerulina musiva (strain SO2202)</name>
    <name type="common">Poplar stem canker fungus</name>
    <name type="synonym">Septoria musiva</name>
    <dbReference type="NCBI Taxonomy" id="692275"/>
    <lineage>
        <taxon>Eukaryota</taxon>
        <taxon>Fungi</taxon>
        <taxon>Dikarya</taxon>
        <taxon>Ascomycota</taxon>
        <taxon>Pezizomycotina</taxon>
        <taxon>Dothideomycetes</taxon>
        <taxon>Dothideomycetidae</taxon>
        <taxon>Mycosphaerellales</taxon>
        <taxon>Mycosphaerellaceae</taxon>
        <taxon>Sphaerulina</taxon>
    </lineage>
</organism>
<name>M3B499_SPHMS</name>
<feature type="region of interest" description="Disordered" evidence="5">
    <location>
        <begin position="199"/>
        <end position="220"/>
    </location>
</feature>
<keyword evidence="2" id="KW-0812">Transmembrane</keyword>
<feature type="compositionally biased region" description="Acidic residues" evidence="5">
    <location>
        <begin position="205"/>
        <end position="215"/>
    </location>
</feature>